<dbReference type="Pfam" id="PF08238">
    <property type="entry name" value="Sel1"/>
    <property type="match status" value="6"/>
</dbReference>
<evidence type="ECO:0000313" key="2">
    <source>
        <dbReference type="EMBL" id="QUN07703.1"/>
    </source>
</evidence>
<organism evidence="2 3">
    <name type="scientific">Shewanella yunxiaonensis</name>
    <dbReference type="NCBI Taxonomy" id="2829809"/>
    <lineage>
        <taxon>Bacteria</taxon>
        <taxon>Pseudomonadati</taxon>
        <taxon>Pseudomonadota</taxon>
        <taxon>Gammaproteobacteria</taxon>
        <taxon>Alteromonadales</taxon>
        <taxon>Shewanellaceae</taxon>
        <taxon>Shewanella</taxon>
    </lineage>
</organism>
<dbReference type="SMART" id="SM00671">
    <property type="entry name" value="SEL1"/>
    <property type="match status" value="6"/>
</dbReference>
<dbReference type="InterPro" id="IPR006597">
    <property type="entry name" value="Sel1-like"/>
</dbReference>
<gene>
    <name evidence="2" type="ORF">KDN34_16520</name>
</gene>
<dbReference type="Proteomes" id="UP000679575">
    <property type="component" value="Chromosome"/>
</dbReference>
<reference evidence="2 3" key="1">
    <citation type="submission" date="2021-04" db="EMBL/GenBank/DDBJ databases">
        <title>Novel species identification of genus Shewanella.</title>
        <authorList>
            <person name="Liu G."/>
        </authorList>
    </citation>
    <scope>NUCLEOTIDE SEQUENCE [LARGE SCALE GENOMIC DNA]</scope>
    <source>
        <strain evidence="2 3">FJAT-54481</strain>
    </source>
</reference>
<dbReference type="Pfam" id="PF13643">
    <property type="entry name" value="DUF4145"/>
    <property type="match status" value="1"/>
</dbReference>
<dbReference type="InterPro" id="IPR050767">
    <property type="entry name" value="Sel1_AlgK"/>
</dbReference>
<accession>A0ABX7YZ46</accession>
<keyword evidence="3" id="KW-1185">Reference proteome</keyword>
<dbReference type="PANTHER" id="PTHR11102">
    <property type="entry name" value="SEL-1-LIKE PROTEIN"/>
    <property type="match status" value="1"/>
</dbReference>
<dbReference type="InterPro" id="IPR011990">
    <property type="entry name" value="TPR-like_helical_dom_sf"/>
</dbReference>
<dbReference type="SUPFAM" id="SSF81901">
    <property type="entry name" value="HCP-like"/>
    <property type="match status" value="1"/>
</dbReference>
<dbReference type="Gene3D" id="1.25.40.10">
    <property type="entry name" value="Tetratricopeptide repeat domain"/>
    <property type="match status" value="1"/>
</dbReference>
<dbReference type="InterPro" id="IPR025285">
    <property type="entry name" value="DUF4145"/>
</dbReference>
<feature type="domain" description="DUF4145" evidence="1">
    <location>
        <begin position="25"/>
        <end position="108"/>
    </location>
</feature>
<protein>
    <submittedName>
        <fullName evidence="2">SEL1-like repeat protein</fullName>
    </submittedName>
</protein>
<proteinExistence type="predicted"/>
<dbReference type="PANTHER" id="PTHR11102:SF160">
    <property type="entry name" value="ERAD-ASSOCIATED E3 UBIQUITIN-PROTEIN LIGASE COMPONENT HRD3"/>
    <property type="match status" value="1"/>
</dbReference>
<evidence type="ECO:0000259" key="1">
    <source>
        <dbReference type="Pfam" id="PF13643"/>
    </source>
</evidence>
<dbReference type="EMBL" id="CP073587">
    <property type="protein sequence ID" value="QUN07703.1"/>
    <property type="molecule type" value="Genomic_DNA"/>
</dbReference>
<name>A0ABX7YZ46_9GAMM</name>
<sequence length="475" mass="52704">MTGARVNDIEFVAGVSETLAEEYRKAKRYVDEVPTQSLLHVRSFAHRLTTLLAAQALVTFEGPNLYDHIEQLNQQRLIDVRITRALHRIRADGNRGAHPEKYHLEQAQLQQLARKAIRDLLKLVELVYPLLRRQDAPAYQFDEFDAMGGRELCFRAVMEDDSEAQYLLGMSFKSQALMARQQEQALQPEENVPKQQAIPYLAKAAYWFSQAAAHDSRAKFEHGVALLHGYVGAADVAAGQQLIRDAAEAGVVDAMALLGYFYLVGSGDITADIAQAEKYLTAAAAQEHAEAMANLGVLYYKQGDLAAAYHNIAQAAKSGYPHAQYHLSLMLARGEGCQQDLSASEQWLAEAAEQGQLDAMLARAQHMLNQEQAFGSDMSQAESYLRQVIRYGHSVPAMIELAIALTDGSLGRIDVVEAAAWLKLARGRANEHEQQVLQPLWQSLAQQVARVLALSKDKAEQRSLRRAQELLADQS</sequence>
<evidence type="ECO:0000313" key="3">
    <source>
        <dbReference type="Proteomes" id="UP000679575"/>
    </source>
</evidence>